<dbReference type="Proteomes" id="UP000276133">
    <property type="component" value="Unassembled WGS sequence"/>
</dbReference>
<keyword evidence="1" id="KW-1133">Transmembrane helix</keyword>
<evidence type="ECO:0000313" key="2">
    <source>
        <dbReference type="EMBL" id="RNA20902.1"/>
    </source>
</evidence>
<organism evidence="2 3">
    <name type="scientific">Brachionus plicatilis</name>
    <name type="common">Marine rotifer</name>
    <name type="synonym">Brachionus muelleri</name>
    <dbReference type="NCBI Taxonomy" id="10195"/>
    <lineage>
        <taxon>Eukaryota</taxon>
        <taxon>Metazoa</taxon>
        <taxon>Spiralia</taxon>
        <taxon>Gnathifera</taxon>
        <taxon>Rotifera</taxon>
        <taxon>Eurotatoria</taxon>
        <taxon>Monogononta</taxon>
        <taxon>Pseudotrocha</taxon>
        <taxon>Ploima</taxon>
        <taxon>Brachionidae</taxon>
        <taxon>Brachionus</taxon>
    </lineage>
</organism>
<feature type="transmembrane region" description="Helical" evidence="1">
    <location>
        <begin position="111"/>
        <end position="134"/>
    </location>
</feature>
<keyword evidence="1" id="KW-0472">Membrane</keyword>
<evidence type="ECO:0000313" key="3">
    <source>
        <dbReference type="Proteomes" id="UP000276133"/>
    </source>
</evidence>
<accession>A0A3M7RBC8</accession>
<proteinExistence type="predicted"/>
<evidence type="ECO:0000256" key="1">
    <source>
        <dbReference type="SAM" id="Phobius"/>
    </source>
</evidence>
<protein>
    <submittedName>
        <fullName evidence="2">Uncharacterized protein</fullName>
    </submittedName>
</protein>
<sequence length="168" mass="19226">MYVMMSHKCNDYQCTQDPDQIYIPNLCHNSCSLFFDQQLFNVKLINSKAFTIFLDRFLPVSFLIEIFKEAILMFVLYLSGKKGHFSKPRTTSVEGVWQSKEKIDGLLPSKFIGLIMSLLIKLLLKIGSDFVSLLSKRDFSSKKLLKLGLLKLFAAESGNGRIPEENLF</sequence>
<name>A0A3M7RBC8_BRAPC</name>
<gene>
    <name evidence="2" type="ORF">BpHYR1_000838</name>
</gene>
<reference evidence="2 3" key="1">
    <citation type="journal article" date="2018" name="Sci. Rep.">
        <title>Genomic signatures of local adaptation to the degree of environmental predictability in rotifers.</title>
        <authorList>
            <person name="Franch-Gras L."/>
            <person name="Hahn C."/>
            <person name="Garcia-Roger E.M."/>
            <person name="Carmona M.J."/>
            <person name="Serra M."/>
            <person name="Gomez A."/>
        </authorList>
    </citation>
    <scope>NUCLEOTIDE SEQUENCE [LARGE SCALE GENOMIC DNA]</scope>
    <source>
        <strain evidence="2">HYR1</strain>
    </source>
</reference>
<comment type="caution">
    <text evidence="2">The sequence shown here is derived from an EMBL/GenBank/DDBJ whole genome shotgun (WGS) entry which is preliminary data.</text>
</comment>
<keyword evidence="1" id="KW-0812">Transmembrane</keyword>
<keyword evidence="3" id="KW-1185">Reference proteome</keyword>
<dbReference type="AlphaFoldDB" id="A0A3M7RBC8"/>
<feature type="transmembrane region" description="Helical" evidence="1">
    <location>
        <begin position="57"/>
        <end position="78"/>
    </location>
</feature>
<dbReference type="EMBL" id="REGN01003760">
    <property type="protein sequence ID" value="RNA20902.1"/>
    <property type="molecule type" value="Genomic_DNA"/>
</dbReference>